<gene>
    <name evidence="1" type="ORF">METZ01_LOCUS157443</name>
</gene>
<protein>
    <submittedName>
        <fullName evidence="1">Uncharacterized protein</fullName>
    </submittedName>
</protein>
<organism evidence="1">
    <name type="scientific">marine metagenome</name>
    <dbReference type="NCBI Taxonomy" id="408172"/>
    <lineage>
        <taxon>unclassified sequences</taxon>
        <taxon>metagenomes</taxon>
        <taxon>ecological metagenomes</taxon>
    </lineage>
</organism>
<feature type="non-terminal residue" evidence="1">
    <location>
        <position position="156"/>
    </location>
</feature>
<evidence type="ECO:0000313" key="1">
    <source>
        <dbReference type="EMBL" id="SVB04589.1"/>
    </source>
</evidence>
<reference evidence="1" key="1">
    <citation type="submission" date="2018-05" db="EMBL/GenBank/DDBJ databases">
        <authorList>
            <person name="Lanie J.A."/>
            <person name="Ng W.-L."/>
            <person name="Kazmierczak K.M."/>
            <person name="Andrzejewski T.M."/>
            <person name="Davidsen T.M."/>
            <person name="Wayne K.J."/>
            <person name="Tettelin H."/>
            <person name="Glass J.I."/>
            <person name="Rusch D."/>
            <person name="Podicherti R."/>
            <person name="Tsui H.-C.T."/>
            <person name="Winkler M.E."/>
        </authorList>
    </citation>
    <scope>NUCLEOTIDE SEQUENCE</scope>
</reference>
<dbReference type="AlphaFoldDB" id="A0A382AT22"/>
<accession>A0A382AT22</accession>
<name>A0A382AT22_9ZZZZ</name>
<proteinExistence type="predicted"/>
<dbReference type="EMBL" id="UINC01026689">
    <property type="protein sequence ID" value="SVB04589.1"/>
    <property type="molecule type" value="Genomic_DNA"/>
</dbReference>
<sequence length="156" mass="16632">MASLIVMPVFLTERSEDNSPTIAVVDETGVLSERVAPALEQGGWIVRAEAWRDGLLEELTAETEAGVLGGFLVLDGMTLSTGEARLYSGTSESPLRLLTMRSAISQAALEYHLERSDADAAALLRGGRLSVDVIDESSADTDGTEFLIAYGGGFFF</sequence>